<evidence type="ECO:0000313" key="3">
    <source>
        <dbReference type="Proteomes" id="UP001162131"/>
    </source>
</evidence>
<dbReference type="AlphaFoldDB" id="A0AAU9IS44"/>
<keyword evidence="1" id="KW-1133">Transmembrane helix</keyword>
<sequence length="89" mass="11047">MHQLKILDHEYSWFYYQMELIRAMILVLKLSRIKLFKHRINILAWILLDKFSRVYYPLIKFFFSYILINNLFIIKKTKNLVSKIEHNIL</sequence>
<evidence type="ECO:0000313" key="2">
    <source>
        <dbReference type="EMBL" id="CAG9317647.1"/>
    </source>
</evidence>
<organism evidence="2 3">
    <name type="scientific">Blepharisma stoltei</name>
    <dbReference type="NCBI Taxonomy" id="1481888"/>
    <lineage>
        <taxon>Eukaryota</taxon>
        <taxon>Sar</taxon>
        <taxon>Alveolata</taxon>
        <taxon>Ciliophora</taxon>
        <taxon>Postciliodesmatophora</taxon>
        <taxon>Heterotrichea</taxon>
        <taxon>Heterotrichida</taxon>
        <taxon>Blepharismidae</taxon>
        <taxon>Blepharisma</taxon>
    </lineage>
</organism>
<gene>
    <name evidence="2" type="ORF">BSTOLATCC_MIC18890</name>
</gene>
<name>A0AAU9IS44_9CILI</name>
<keyword evidence="3" id="KW-1185">Reference proteome</keyword>
<proteinExistence type="predicted"/>
<keyword evidence="1" id="KW-0812">Transmembrane</keyword>
<feature type="transmembrane region" description="Helical" evidence="1">
    <location>
        <begin position="54"/>
        <end position="74"/>
    </location>
</feature>
<reference evidence="2" key="1">
    <citation type="submission" date="2021-09" db="EMBL/GenBank/DDBJ databases">
        <authorList>
            <consortium name="AG Swart"/>
            <person name="Singh M."/>
            <person name="Singh A."/>
            <person name="Seah K."/>
            <person name="Emmerich C."/>
        </authorList>
    </citation>
    <scope>NUCLEOTIDE SEQUENCE</scope>
    <source>
        <strain evidence="2">ATCC30299</strain>
    </source>
</reference>
<evidence type="ECO:0000256" key="1">
    <source>
        <dbReference type="SAM" id="Phobius"/>
    </source>
</evidence>
<dbReference type="Proteomes" id="UP001162131">
    <property type="component" value="Unassembled WGS sequence"/>
</dbReference>
<keyword evidence="1" id="KW-0472">Membrane</keyword>
<comment type="caution">
    <text evidence="2">The sequence shown here is derived from an EMBL/GenBank/DDBJ whole genome shotgun (WGS) entry which is preliminary data.</text>
</comment>
<protein>
    <submittedName>
        <fullName evidence="2">Uncharacterized protein</fullName>
    </submittedName>
</protein>
<accession>A0AAU9IS44</accession>
<dbReference type="EMBL" id="CAJZBQ010000018">
    <property type="protein sequence ID" value="CAG9317647.1"/>
    <property type="molecule type" value="Genomic_DNA"/>
</dbReference>